<keyword evidence="1" id="KW-0732">Signal</keyword>
<sequence length="43" mass="4613">MRFYLALAALLSLLFQGAPASAEPPLTIVFSGNSWGYLKPCPT</sequence>
<reference evidence="2 3" key="1">
    <citation type="submission" date="2020-04" db="EMBL/GenBank/DDBJ databases">
        <authorList>
            <consortium name="Desulfovibrio sp. FSS-1 genome sequencing consortium"/>
            <person name="Shimoshige H."/>
            <person name="Kobayashi H."/>
            <person name="Maekawa T."/>
        </authorList>
    </citation>
    <scope>NUCLEOTIDE SEQUENCE [LARGE SCALE GENOMIC DNA]</scope>
    <source>
        <strain evidence="2 3">SIID29052-01</strain>
    </source>
</reference>
<proteinExistence type="predicted"/>
<organism evidence="2 3">
    <name type="scientific">Fundidesulfovibrio magnetotacticus</name>
    <dbReference type="NCBI Taxonomy" id="2730080"/>
    <lineage>
        <taxon>Bacteria</taxon>
        <taxon>Pseudomonadati</taxon>
        <taxon>Thermodesulfobacteriota</taxon>
        <taxon>Desulfovibrionia</taxon>
        <taxon>Desulfovibrionales</taxon>
        <taxon>Desulfovibrionaceae</taxon>
        <taxon>Fundidesulfovibrio</taxon>
    </lineage>
</organism>
<dbReference type="EMBL" id="BLTE01000014">
    <property type="protein sequence ID" value="GFK95150.1"/>
    <property type="molecule type" value="Genomic_DNA"/>
</dbReference>
<feature type="signal peptide" evidence="1">
    <location>
        <begin position="1"/>
        <end position="22"/>
    </location>
</feature>
<dbReference type="AlphaFoldDB" id="A0A6V8LW68"/>
<protein>
    <submittedName>
        <fullName evidence="2">Uncharacterized protein</fullName>
    </submittedName>
</protein>
<name>A0A6V8LW68_9BACT</name>
<keyword evidence="3" id="KW-1185">Reference proteome</keyword>
<gene>
    <name evidence="2" type="ORF">NNJEOMEG_03008</name>
</gene>
<reference evidence="2 3" key="2">
    <citation type="submission" date="2020-05" db="EMBL/GenBank/DDBJ databases">
        <title>Draft genome sequence of Desulfovibrio sp. strainFSS-1.</title>
        <authorList>
            <person name="Shimoshige H."/>
            <person name="Kobayashi H."/>
            <person name="Maekawa T."/>
        </authorList>
    </citation>
    <scope>NUCLEOTIDE SEQUENCE [LARGE SCALE GENOMIC DNA]</scope>
    <source>
        <strain evidence="2 3">SIID29052-01</strain>
    </source>
</reference>
<accession>A0A6V8LW68</accession>
<evidence type="ECO:0000313" key="3">
    <source>
        <dbReference type="Proteomes" id="UP000494245"/>
    </source>
</evidence>
<evidence type="ECO:0000256" key="1">
    <source>
        <dbReference type="SAM" id="SignalP"/>
    </source>
</evidence>
<evidence type="ECO:0000313" key="2">
    <source>
        <dbReference type="EMBL" id="GFK95150.1"/>
    </source>
</evidence>
<dbReference type="Proteomes" id="UP000494245">
    <property type="component" value="Unassembled WGS sequence"/>
</dbReference>
<feature type="chain" id="PRO_5028859171" evidence="1">
    <location>
        <begin position="23"/>
        <end position="43"/>
    </location>
</feature>
<comment type="caution">
    <text evidence="2">The sequence shown here is derived from an EMBL/GenBank/DDBJ whole genome shotgun (WGS) entry which is preliminary data.</text>
</comment>